<reference evidence="2 3" key="1">
    <citation type="journal article" date="2007" name="Proc. Natl. Acad. Sci. U.S.A.">
        <title>The genome of Syntrophus aciditrophicus: life at the thermodynamic limit of microbial growth.</title>
        <authorList>
            <person name="McInerney M.J."/>
            <person name="Rohlin L."/>
            <person name="Mouttaki H."/>
            <person name="Kim U."/>
            <person name="Krupp R.S."/>
            <person name="Rios-Hernandez L."/>
            <person name="Sieber J."/>
            <person name="Struchtemeyer C.G."/>
            <person name="Bhattacharyya A."/>
            <person name="Campbell J.W."/>
            <person name="Gunsalus R.P."/>
        </authorList>
    </citation>
    <scope>NUCLEOTIDE SEQUENCE [LARGE SCALE GENOMIC DNA]</scope>
    <source>
        <strain evidence="2 3">SB</strain>
    </source>
</reference>
<accession>Q2LQ37</accession>
<dbReference type="FunCoup" id="Q2LQ37">
    <property type="interactions" value="149"/>
</dbReference>
<dbReference type="PANTHER" id="PTHR23419">
    <property type="entry name" value="DIVALENT CATION TOLERANCE CUTA-RELATED"/>
    <property type="match status" value="1"/>
</dbReference>
<dbReference type="HOGENOM" id="CLU_1676964_0_0_7"/>
<dbReference type="Gene3D" id="3.30.70.120">
    <property type="match status" value="1"/>
</dbReference>
<dbReference type="GO" id="GO:0005507">
    <property type="term" value="F:copper ion binding"/>
    <property type="evidence" value="ECO:0007669"/>
    <property type="project" value="TreeGrafter"/>
</dbReference>
<keyword evidence="3" id="KW-1185">Reference proteome</keyword>
<dbReference type="SUPFAM" id="SSF54913">
    <property type="entry name" value="GlnB-like"/>
    <property type="match status" value="1"/>
</dbReference>
<dbReference type="Proteomes" id="UP000001933">
    <property type="component" value="Chromosome"/>
</dbReference>
<evidence type="ECO:0000256" key="1">
    <source>
        <dbReference type="ARBA" id="ARBA00010169"/>
    </source>
</evidence>
<dbReference type="InterPro" id="IPR004323">
    <property type="entry name" value="Ion_tolerance_CutA"/>
</dbReference>
<dbReference type="PANTHER" id="PTHR23419:SF8">
    <property type="entry name" value="FI09726P"/>
    <property type="match status" value="1"/>
</dbReference>
<proteinExistence type="inferred from homology"/>
<dbReference type="InParanoid" id="Q2LQ37"/>
<dbReference type="InterPro" id="IPR015867">
    <property type="entry name" value="N-reg_PII/ATP_PRibTrfase_C"/>
</dbReference>
<dbReference type="eggNOG" id="COG1324">
    <property type="taxonomic scope" value="Bacteria"/>
</dbReference>
<comment type="similarity">
    <text evidence="1">Belongs to the CutA family.</text>
</comment>
<dbReference type="AlphaFoldDB" id="Q2LQ37"/>
<dbReference type="GO" id="GO:0010038">
    <property type="term" value="P:response to metal ion"/>
    <property type="evidence" value="ECO:0007669"/>
    <property type="project" value="InterPro"/>
</dbReference>
<gene>
    <name evidence="2" type="ORF">SYN_01445</name>
</gene>
<dbReference type="KEGG" id="sat:SYN_01445"/>
<evidence type="ECO:0000313" key="3">
    <source>
        <dbReference type="Proteomes" id="UP000001933"/>
    </source>
</evidence>
<dbReference type="Pfam" id="PF03091">
    <property type="entry name" value="CutA1"/>
    <property type="match status" value="1"/>
</dbReference>
<dbReference type="InterPro" id="IPR011322">
    <property type="entry name" value="N-reg_PII-like_a/b"/>
</dbReference>
<organism evidence="2 3">
    <name type="scientific">Syntrophus aciditrophicus (strain SB)</name>
    <dbReference type="NCBI Taxonomy" id="56780"/>
    <lineage>
        <taxon>Bacteria</taxon>
        <taxon>Pseudomonadati</taxon>
        <taxon>Thermodesulfobacteriota</taxon>
        <taxon>Syntrophia</taxon>
        <taxon>Syntrophales</taxon>
        <taxon>Syntrophaceae</taxon>
        <taxon>Syntrophus</taxon>
    </lineage>
</organism>
<evidence type="ECO:0000313" key="2">
    <source>
        <dbReference type="EMBL" id="ABC76128.1"/>
    </source>
</evidence>
<sequence>MAHSPAGRRRIAQPSSGCGYSYVRMRPERAFPGGKAMTPISKEKNQKEQEAMGIYVQVSTTVDAEADAAKIAGALVEKRLAGCVQITPITSIYRWQGKIETAGEWRLCIKTRENLCKEVEQAIAALSSYSVPEVIVTPILGGSKAYLDWLEGEILKK</sequence>
<name>Q2LQ37_SYNAS</name>
<protein>
    <submittedName>
        <fullName evidence="2">Divalent cation tolerance protein</fullName>
    </submittedName>
</protein>
<dbReference type="EMBL" id="CP000252">
    <property type="protein sequence ID" value="ABC76128.1"/>
    <property type="molecule type" value="Genomic_DNA"/>
</dbReference>
<dbReference type="STRING" id="56780.SYN_01445"/>